<keyword evidence="2" id="KW-1185">Reference proteome</keyword>
<organism evidence="1 2">
    <name type="scientific">Idiomarina tyrosinivorans</name>
    <dbReference type="NCBI Taxonomy" id="1445662"/>
    <lineage>
        <taxon>Bacteria</taxon>
        <taxon>Pseudomonadati</taxon>
        <taxon>Pseudomonadota</taxon>
        <taxon>Gammaproteobacteria</taxon>
        <taxon>Alteromonadales</taxon>
        <taxon>Idiomarinaceae</taxon>
        <taxon>Idiomarina</taxon>
    </lineage>
</organism>
<evidence type="ECO:0000313" key="1">
    <source>
        <dbReference type="EMBL" id="RUO78936.1"/>
    </source>
</evidence>
<accession>A0A432ZM24</accession>
<dbReference type="EMBL" id="PIQH01000009">
    <property type="protein sequence ID" value="RUO78936.1"/>
    <property type="molecule type" value="Genomic_DNA"/>
</dbReference>
<dbReference type="AlphaFoldDB" id="A0A432ZM24"/>
<sequence length="69" mass="7681">MNKRFGKLVGADSSFDLEIRYAVVMVVHTFADEIGVFDDLSVYLLKNTTDLPFITSDDLADLNKSVVPI</sequence>
<comment type="caution">
    <text evidence="1">The sequence shown here is derived from an EMBL/GenBank/DDBJ whole genome shotgun (WGS) entry which is preliminary data.</text>
</comment>
<evidence type="ECO:0000313" key="2">
    <source>
        <dbReference type="Proteomes" id="UP000287996"/>
    </source>
</evidence>
<dbReference type="Proteomes" id="UP000287996">
    <property type="component" value="Unassembled WGS sequence"/>
</dbReference>
<gene>
    <name evidence="1" type="ORF">CWI84_10345</name>
</gene>
<proteinExistence type="predicted"/>
<reference evidence="1 2" key="1">
    <citation type="journal article" date="2011" name="Front. Microbiol.">
        <title>Genomic signatures of strain selection and enhancement in Bacillus atrophaeus var. globigii, a historical biowarfare simulant.</title>
        <authorList>
            <person name="Gibbons H.S."/>
            <person name="Broomall S.M."/>
            <person name="McNew L.A."/>
            <person name="Daligault H."/>
            <person name="Chapman C."/>
            <person name="Bruce D."/>
            <person name="Karavis M."/>
            <person name="Krepps M."/>
            <person name="McGregor P.A."/>
            <person name="Hong C."/>
            <person name="Park K.H."/>
            <person name="Akmal A."/>
            <person name="Feldman A."/>
            <person name="Lin J.S."/>
            <person name="Chang W.E."/>
            <person name="Higgs B.W."/>
            <person name="Demirev P."/>
            <person name="Lindquist J."/>
            <person name="Liem A."/>
            <person name="Fochler E."/>
            <person name="Read T.D."/>
            <person name="Tapia R."/>
            <person name="Johnson S."/>
            <person name="Bishop-Lilly K.A."/>
            <person name="Detter C."/>
            <person name="Han C."/>
            <person name="Sozhamannan S."/>
            <person name="Rosenzweig C.N."/>
            <person name="Skowronski E.W."/>
        </authorList>
    </citation>
    <scope>NUCLEOTIDE SEQUENCE [LARGE SCALE GENOMIC DNA]</scope>
    <source>
        <strain evidence="1 2">CC-PW-9</strain>
    </source>
</reference>
<protein>
    <submittedName>
        <fullName evidence="1">Uncharacterized protein</fullName>
    </submittedName>
</protein>
<name>A0A432ZM24_9GAMM</name>